<accession>A0A5W2DZU2</accession>
<evidence type="ECO:0008006" key="2">
    <source>
        <dbReference type="Google" id="ProtNLM"/>
    </source>
</evidence>
<evidence type="ECO:0000313" key="1">
    <source>
        <dbReference type="EMBL" id="EBW3457858.1"/>
    </source>
</evidence>
<organism evidence="1">
    <name type="scientific">Salmonella montevideo</name>
    <dbReference type="NCBI Taxonomy" id="115981"/>
    <lineage>
        <taxon>Bacteria</taxon>
        <taxon>Pseudomonadati</taxon>
        <taxon>Pseudomonadota</taxon>
        <taxon>Gammaproteobacteria</taxon>
        <taxon>Enterobacterales</taxon>
        <taxon>Enterobacteriaceae</taxon>
        <taxon>Salmonella</taxon>
    </lineage>
</organism>
<comment type="caution">
    <text evidence="1">The sequence shown here is derived from an EMBL/GenBank/DDBJ whole genome shotgun (WGS) entry which is preliminary data.</text>
</comment>
<gene>
    <name evidence="1" type="ORF">DPE74_23590</name>
</gene>
<proteinExistence type="predicted"/>
<reference evidence="1" key="1">
    <citation type="submission" date="2018-06" db="EMBL/GenBank/DDBJ databases">
        <authorList>
            <person name="Ashton P.M."/>
            <person name="Dallman T."/>
            <person name="Nair S."/>
            <person name="De Pinna E."/>
            <person name="Peters T."/>
            <person name="Grant K."/>
        </authorList>
    </citation>
    <scope>NUCLEOTIDE SEQUENCE</scope>
    <source>
        <strain evidence="1">401701</strain>
    </source>
</reference>
<sequence>MKPGFTAILITLALSGCSIQSPKPSWITSSQKDQFTDKTSCTIQLAKYYTRTSAYTQTGEYYPFISMVDNQLRVGVRSGGRALIPVGDVQLRIDSNPAWNITTAETPIDSSAATNYQLPSYTNLTSEQQALIAETQKSAMASITKTMSPYTATTGDKAQKIIQQLISGNKLIYRTVGLNQTGSTTGEYDLASMKESLIAGLNQCGIKY</sequence>
<dbReference type="PROSITE" id="PS51257">
    <property type="entry name" value="PROKAR_LIPOPROTEIN"/>
    <property type="match status" value="1"/>
</dbReference>
<dbReference type="AlphaFoldDB" id="A0A5W2DZU2"/>
<dbReference type="EMBL" id="AAHIBZ010000052">
    <property type="protein sequence ID" value="EBW3457858.1"/>
    <property type="molecule type" value="Genomic_DNA"/>
</dbReference>
<name>A0A5W2DZU2_SALMO</name>
<protein>
    <recommendedName>
        <fullName evidence="2">Lipoprotein</fullName>
    </recommendedName>
</protein>